<dbReference type="Gene3D" id="3.10.350.10">
    <property type="entry name" value="LysM domain"/>
    <property type="match status" value="1"/>
</dbReference>
<dbReference type="RefSeq" id="WP_152196369.1">
    <property type="nucleotide sequence ID" value="NZ_VUKD01000005.1"/>
</dbReference>
<evidence type="ECO:0000313" key="4">
    <source>
        <dbReference type="EMBL" id="MPV38746.1"/>
    </source>
</evidence>
<keyword evidence="2" id="KW-0472">Membrane</keyword>
<gene>
    <name evidence="4" type="ORF">GB881_17165</name>
</gene>
<dbReference type="EMBL" id="WHPC01000106">
    <property type="protein sequence ID" value="MPV38746.1"/>
    <property type="molecule type" value="Genomic_DNA"/>
</dbReference>
<evidence type="ECO:0000259" key="3">
    <source>
        <dbReference type="PROSITE" id="PS51782"/>
    </source>
</evidence>
<feature type="domain" description="LysM" evidence="3">
    <location>
        <begin position="261"/>
        <end position="318"/>
    </location>
</feature>
<feature type="transmembrane region" description="Helical" evidence="2">
    <location>
        <begin position="102"/>
        <end position="122"/>
    </location>
</feature>
<keyword evidence="2" id="KW-1133">Transmembrane helix</keyword>
<dbReference type="Pfam" id="PF01476">
    <property type="entry name" value="LysM"/>
    <property type="match status" value="1"/>
</dbReference>
<protein>
    <submittedName>
        <fullName evidence="4">LysM peptidoglycan-binding domain-containing protein</fullName>
    </submittedName>
</protein>
<feature type="compositionally biased region" description="Low complexity" evidence="1">
    <location>
        <begin position="233"/>
        <end position="252"/>
    </location>
</feature>
<dbReference type="AlphaFoldDB" id="A0A6N7ERK3"/>
<dbReference type="SMART" id="SM00257">
    <property type="entry name" value="LysM"/>
    <property type="match status" value="1"/>
</dbReference>
<comment type="caution">
    <text evidence="4">The sequence shown here is derived from an EMBL/GenBank/DDBJ whole genome shotgun (WGS) entry which is preliminary data.</text>
</comment>
<dbReference type="InterPro" id="IPR052196">
    <property type="entry name" value="Bact_Kbp"/>
</dbReference>
<dbReference type="CDD" id="cd00118">
    <property type="entry name" value="LysM"/>
    <property type="match status" value="1"/>
</dbReference>
<evidence type="ECO:0000313" key="5">
    <source>
        <dbReference type="Proteomes" id="UP000437709"/>
    </source>
</evidence>
<sequence>MTTTRRHTLIALTLMLGTGTLGLWLGHLSLEAARFLLDAPSAHLGAGQLDEVASLVLLGVGAAVAAWYSGTCALVVVVHAGRAVGTRTDQLERALRRWGFPVVRRLALTTAAVGMGAALTAGPAGAVATDGQDPLPLDLGWGGATVATAPATSEPGATTHPAAPATPTAGTTATDAPPAASATPETSATAAATPGATATAAATPLPTRTAATVTPVATGEPATGAPQPPEALPAARPSTATAPASATSAGARRTADRDTPATYTVRPGDSLWAIAEAHLRPDAADADVAAAWPEWYRTNRALVGADPNVIHPGQQLLAPTEEKS</sequence>
<dbReference type="InterPro" id="IPR036779">
    <property type="entry name" value="LysM_dom_sf"/>
</dbReference>
<dbReference type="Proteomes" id="UP000437709">
    <property type="component" value="Unassembled WGS sequence"/>
</dbReference>
<dbReference type="OrthoDB" id="3210682at2"/>
<feature type="compositionally biased region" description="Low complexity" evidence="1">
    <location>
        <begin position="155"/>
        <end position="223"/>
    </location>
</feature>
<accession>A0A6N7ERK3</accession>
<keyword evidence="2" id="KW-0812">Transmembrane</keyword>
<evidence type="ECO:0000256" key="1">
    <source>
        <dbReference type="SAM" id="MobiDB-lite"/>
    </source>
</evidence>
<feature type="transmembrane region" description="Helical" evidence="2">
    <location>
        <begin position="56"/>
        <end position="81"/>
    </location>
</feature>
<reference evidence="4 5" key="1">
    <citation type="submission" date="2019-10" db="EMBL/GenBank/DDBJ databases">
        <title>Georgenia wutianyii sp. nov. and Georgenia yuyongxinii sp. nov. isolated from plateau pika (Ochotona curzoniae) in the Qinghai-Tibet plateau of China.</title>
        <authorList>
            <person name="Tian Z."/>
        </authorList>
    </citation>
    <scope>NUCLEOTIDE SEQUENCE [LARGE SCALE GENOMIC DNA]</scope>
    <source>
        <strain evidence="4 5">JCM 19765</strain>
    </source>
</reference>
<keyword evidence="5" id="KW-1185">Reference proteome</keyword>
<dbReference type="InterPro" id="IPR018392">
    <property type="entry name" value="LysM"/>
</dbReference>
<dbReference type="PANTHER" id="PTHR34700">
    <property type="entry name" value="POTASSIUM BINDING PROTEIN KBP"/>
    <property type="match status" value="1"/>
</dbReference>
<dbReference type="PANTHER" id="PTHR34700:SF4">
    <property type="entry name" value="PHAGE-LIKE ELEMENT PBSX PROTEIN XKDP"/>
    <property type="match status" value="1"/>
</dbReference>
<dbReference type="PROSITE" id="PS51782">
    <property type="entry name" value="LYSM"/>
    <property type="match status" value="1"/>
</dbReference>
<feature type="region of interest" description="Disordered" evidence="1">
    <location>
        <begin position="138"/>
        <end position="263"/>
    </location>
</feature>
<organism evidence="4 5">
    <name type="scientific">Georgenia subflava</name>
    <dbReference type="NCBI Taxonomy" id="1622177"/>
    <lineage>
        <taxon>Bacteria</taxon>
        <taxon>Bacillati</taxon>
        <taxon>Actinomycetota</taxon>
        <taxon>Actinomycetes</taxon>
        <taxon>Micrococcales</taxon>
        <taxon>Bogoriellaceae</taxon>
        <taxon>Georgenia</taxon>
    </lineage>
</organism>
<name>A0A6N7ERK3_9MICO</name>
<proteinExistence type="predicted"/>
<evidence type="ECO:0000256" key="2">
    <source>
        <dbReference type="SAM" id="Phobius"/>
    </source>
</evidence>